<dbReference type="EMBL" id="MBFS01002684">
    <property type="protein sequence ID" value="PVU93907.1"/>
    <property type="molecule type" value="Genomic_DNA"/>
</dbReference>
<sequence>MYTCPRCNNFSVKQARVKKKLSFFFVPMIPLSSKDVYYCPICNWEGNITVTAPAAIQQYDYNRQVQRNDYMKS</sequence>
<dbReference type="PANTHER" id="PTHR28139:SF1">
    <property type="entry name" value="UPF0768 PROTEIN YBL029C-A"/>
    <property type="match status" value="1"/>
</dbReference>
<evidence type="ECO:0000313" key="1">
    <source>
        <dbReference type="EMBL" id="PVU93907.1"/>
    </source>
</evidence>
<dbReference type="STRING" id="133381.A0A2T9YNK2"/>
<dbReference type="PANTHER" id="PTHR28139">
    <property type="entry name" value="UPF0768 PROTEIN YBL029C-A"/>
    <property type="match status" value="1"/>
</dbReference>
<comment type="caution">
    <text evidence="1">The sequence shown here is derived from an EMBL/GenBank/DDBJ whole genome shotgun (WGS) entry which is preliminary data.</text>
</comment>
<reference evidence="1 2" key="1">
    <citation type="journal article" date="2018" name="MBio">
        <title>Comparative Genomics Reveals the Core Gene Toolbox for the Fungus-Insect Symbiosis.</title>
        <authorList>
            <person name="Wang Y."/>
            <person name="Stata M."/>
            <person name="Wang W."/>
            <person name="Stajich J.E."/>
            <person name="White M.M."/>
            <person name="Moncalvo J.M."/>
        </authorList>
    </citation>
    <scope>NUCLEOTIDE SEQUENCE [LARGE SCALE GENOMIC DNA]</scope>
    <source>
        <strain evidence="1 2">SC-DP-2</strain>
    </source>
</reference>
<gene>
    <name evidence="1" type="ORF">BB560_005975</name>
</gene>
<dbReference type="Proteomes" id="UP000245609">
    <property type="component" value="Unassembled WGS sequence"/>
</dbReference>
<accession>A0A2T9YNK2</accession>
<dbReference type="OrthoDB" id="5545479at2759"/>
<proteinExistence type="predicted"/>
<keyword evidence="2" id="KW-1185">Reference proteome</keyword>
<dbReference type="AlphaFoldDB" id="A0A2T9YNK2"/>
<name>A0A2T9YNK2_9FUNG</name>
<protein>
    <recommendedName>
        <fullName evidence="3">Zinc-ribbon 15 domain-containing protein</fullName>
    </recommendedName>
</protein>
<evidence type="ECO:0000313" key="2">
    <source>
        <dbReference type="Proteomes" id="UP000245609"/>
    </source>
</evidence>
<evidence type="ECO:0008006" key="3">
    <source>
        <dbReference type="Google" id="ProtNLM"/>
    </source>
</evidence>
<organism evidence="1 2">
    <name type="scientific">Smittium megazygosporum</name>
    <dbReference type="NCBI Taxonomy" id="133381"/>
    <lineage>
        <taxon>Eukaryota</taxon>
        <taxon>Fungi</taxon>
        <taxon>Fungi incertae sedis</taxon>
        <taxon>Zoopagomycota</taxon>
        <taxon>Kickxellomycotina</taxon>
        <taxon>Harpellomycetes</taxon>
        <taxon>Harpellales</taxon>
        <taxon>Legeriomycetaceae</taxon>
        <taxon>Smittium</taxon>
    </lineage>
</organism>